<dbReference type="AlphaFoldDB" id="A0A6L3NH57"/>
<sequence>MVGQASPGPPEFGIYATNQRNSNKNRLIEPQLNACADVVLFYWGRIVLVQKEAAPAAPPLHPPVPRYCCAGGVFSRTFLGRPRGSGDTRRFAVRAAHSR</sequence>
<proteinExistence type="predicted"/>
<evidence type="ECO:0000313" key="2">
    <source>
        <dbReference type="Proteomes" id="UP000473571"/>
    </source>
</evidence>
<gene>
    <name evidence="1" type="ORF">F7R13_12965</name>
</gene>
<evidence type="ECO:0000313" key="1">
    <source>
        <dbReference type="EMBL" id="KAB0677322.1"/>
    </source>
</evidence>
<protein>
    <submittedName>
        <fullName evidence="1">Uncharacterized protein</fullName>
    </submittedName>
</protein>
<dbReference type="EMBL" id="VZOL01000133">
    <property type="protein sequence ID" value="KAB0677322.1"/>
    <property type="molecule type" value="Genomic_DNA"/>
</dbReference>
<name>A0A6L3NH57_9BURK</name>
<organism evidence="1 2">
    <name type="scientific">Burkholderia territorii</name>
    <dbReference type="NCBI Taxonomy" id="1503055"/>
    <lineage>
        <taxon>Bacteria</taxon>
        <taxon>Pseudomonadati</taxon>
        <taxon>Pseudomonadota</taxon>
        <taxon>Betaproteobacteria</taxon>
        <taxon>Burkholderiales</taxon>
        <taxon>Burkholderiaceae</taxon>
        <taxon>Burkholderia</taxon>
        <taxon>Burkholderia cepacia complex</taxon>
    </lineage>
</organism>
<comment type="caution">
    <text evidence="1">The sequence shown here is derived from an EMBL/GenBank/DDBJ whole genome shotgun (WGS) entry which is preliminary data.</text>
</comment>
<reference evidence="1 2" key="1">
    <citation type="submission" date="2019-09" db="EMBL/GenBank/DDBJ databases">
        <title>Draft genome sequences of 48 bacterial type strains from the CCUG.</title>
        <authorList>
            <person name="Tunovic T."/>
            <person name="Pineiro-Iglesias B."/>
            <person name="Unosson C."/>
            <person name="Inganas E."/>
            <person name="Ohlen M."/>
            <person name="Cardew S."/>
            <person name="Jensie-Markopoulos S."/>
            <person name="Salva-Serra F."/>
            <person name="Jaen-Luchoro D."/>
            <person name="Karlsson R."/>
            <person name="Svensson-Stadler L."/>
            <person name="Chun J."/>
            <person name="Moore E."/>
        </authorList>
    </citation>
    <scope>NUCLEOTIDE SEQUENCE [LARGE SCALE GENOMIC DNA]</scope>
    <source>
        <strain evidence="1 2">CCUG 65687</strain>
    </source>
</reference>
<dbReference type="Proteomes" id="UP000473571">
    <property type="component" value="Unassembled WGS sequence"/>
</dbReference>
<accession>A0A6L3NH57</accession>